<keyword evidence="4" id="KW-1185">Reference proteome</keyword>
<name>A0AAQ2T0D6_MORBO</name>
<dbReference type="EMBL" id="CP087781">
    <property type="protein sequence ID" value="UZA52469.1"/>
    <property type="molecule type" value="Genomic_DNA"/>
</dbReference>
<dbReference type="KEGG" id="mboi:DQF64_04510"/>
<organism evidence="2 3">
    <name type="scientific">Moraxella bovis</name>
    <dbReference type="NCBI Taxonomy" id="476"/>
    <lineage>
        <taxon>Bacteria</taxon>
        <taxon>Pseudomonadati</taxon>
        <taxon>Pseudomonadota</taxon>
        <taxon>Gammaproteobacteria</taxon>
        <taxon>Moraxellales</taxon>
        <taxon>Moraxellaceae</taxon>
        <taxon>Moraxella</taxon>
    </lineage>
</organism>
<dbReference type="Proteomes" id="UP001163632">
    <property type="component" value="Chromosome"/>
</dbReference>
<dbReference type="RefSeq" id="WP_112741973.1">
    <property type="nucleotide sequence ID" value="NZ_CP030241.1"/>
</dbReference>
<protein>
    <submittedName>
        <fullName evidence="2">Uncharacterized protein</fullName>
    </submittedName>
</protein>
<gene>
    <name evidence="1" type="ORF">LP092_04425</name>
    <name evidence="2" type="ORF">LP129_04830</name>
</gene>
<evidence type="ECO:0000313" key="3">
    <source>
        <dbReference type="Proteomes" id="UP001163283"/>
    </source>
</evidence>
<dbReference type="GeneID" id="77189174"/>
<proteinExistence type="predicted"/>
<reference evidence="2 3" key="1">
    <citation type="journal article" date="2022" name="BMC Microbiol.">
        <title>Whole genome sequencing of Moraxella bovis strains from North America reveals two genotypes with different genetic determinants.</title>
        <authorList>
            <person name="Wynn E.L."/>
            <person name="Hille M.M."/>
            <person name="Loy J.D."/>
            <person name="Schuller G."/>
            <person name="Kuhn K.L."/>
            <person name="Dickey A.M."/>
            <person name="Bono J.L."/>
            <person name="Clawson M.L."/>
        </authorList>
    </citation>
    <scope>NUCLEOTIDE SEQUENCE [LARGE SCALE GENOMIC DNA]</scope>
    <source>
        <strain evidence="1">SAM102599</strain>
        <strain evidence="2 3">SAM57978</strain>
    </source>
</reference>
<evidence type="ECO:0000313" key="2">
    <source>
        <dbReference type="EMBL" id="UZA52469.1"/>
    </source>
</evidence>
<dbReference type="Proteomes" id="UP001163283">
    <property type="component" value="Chromosome"/>
</dbReference>
<sequence length="95" mass="11011">MPVGLEVYDANGRKLLGMDKSVLRITKVLYGEKELGKFRQENDGNRRFFIFASAFVDLDKYPNELLITDHPEAMMMQLEKFTESFLVGEFNVSNR</sequence>
<evidence type="ECO:0000313" key="1">
    <source>
        <dbReference type="EMBL" id="UZA03996.1"/>
    </source>
</evidence>
<dbReference type="EMBL" id="CP087830">
    <property type="protein sequence ID" value="UZA03996.1"/>
    <property type="molecule type" value="Genomic_DNA"/>
</dbReference>
<accession>A0AAQ2T0D6</accession>
<evidence type="ECO:0000313" key="4">
    <source>
        <dbReference type="Proteomes" id="UP001163632"/>
    </source>
</evidence>
<dbReference type="AlphaFoldDB" id="A0AAQ2T0D6"/>